<dbReference type="PATRIC" id="fig|743966.3.peg.139"/>
<name>W5V028_9BACT</name>
<organism evidence="1 2">
    <name type="scientific">Mesomycoplasma bovoculi M165/69</name>
    <dbReference type="NCBI Taxonomy" id="743966"/>
    <lineage>
        <taxon>Bacteria</taxon>
        <taxon>Bacillati</taxon>
        <taxon>Mycoplasmatota</taxon>
        <taxon>Mycoplasmoidales</taxon>
        <taxon>Metamycoplasmataceae</taxon>
        <taxon>Mesomycoplasma</taxon>
    </lineage>
</organism>
<reference evidence="1 2" key="1">
    <citation type="journal article" date="2014" name="Genome Announc.">
        <title>Complete Genome Sequence of Mycoplasma bovoculi Strain M165/69T (ATCC 29104).</title>
        <authorList>
            <person name="Calcutt M.J."/>
            <person name="Foecking M.F."/>
        </authorList>
    </citation>
    <scope>NUCLEOTIDE SEQUENCE [LARGE SCALE GENOMIC DNA]</scope>
    <source>
        <strain evidence="1">M165/69</strain>
    </source>
</reference>
<dbReference type="SUPFAM" id="SSF49777">
    <property type="entry name" value="PEBP-like"/>
    <property type="match status" value="1"/>
</dbReference>
<dbReference type="InterPro" id="IPR036610">
    <property type="entry name" value="PEBP-like_sf"/>
</dbReference>
<dbReference type="AlphaFoldDB" id="W5V028"/>
<dbReference type="InterPro" id="IPR008914">
    <property type="entry name" value="PEBP"/>
</dbReference>
<proteinExistence type="predicted"/>
<dbReference type="Pfam" id="PF01161">
    <property type="entry name" value="PBP"/>
    <property type="match status" value="1"/>
</dbReference>
<sequence>MIEIKIPDVVKGVLNTQFGNGNLGGDFRNSVSFPLSWSKVKGAKSYAVTLIDYESTNTLGAIFVHWVATNIKTNKLKWDESFAKKDKLFQFENSVTDKASAYMLQSFYQSHPNGVYFGPFPPDCDHNYRLEVFALDINDILENSPFDPKQPLFYDQFLELIKNHVVDWGVTSFLYRTRSKMEEGRIIPLEITENQLNLPLSEEQSKFFVSFDKINFYSNALQARSNNYHLLDIKYLGKEASSLIYGAQNFDLEIYSESQNIKEYVILVTSFAETSSLGVGLVCWVKVGIKKTNDSYKTIILAGNNPFEKSDDLVQIQNTFAGPSAETIASIIGKNVTDFDLIDHSYGLLFLPGLTNGQGNYSLEIFGINQEIDWANIEKTKGQKLNATDVLQTIKGKIVAYNRTFFKLV</sequence>
<dbReference type="RefSeq" id="WP_022934951.1">
    <property type="nucleotide sequence ID" value="NZ_CP007154.1"/>
</dbReference>
<dbReference type="Gene3D" id="3.90.280.10">
    <property type="entry name" value="PEBP-like"/>
    <property type="match status" value="1"/>
</dbReference>
<keyword evidence="2" id="KW-1185">Reference proteome</keyword>
<dbReference type="Proteomes" id="UP000019229">
    <property type="component" value="Chromosome"/>
</dbReference>
<evidence type="ECO:0000313" key="2">
    <source>
        <dbReference type="Proteomes" id="UP000019229"/>
    </source>
</evidence>
<accession>W5V028</accession>
<gene>
    <name evidence="1" type="ORF">MYB_00705</name>
</gene>
<dbReference type="STRING" id="743966.MYB_00705"/>
<dbReference type="OrthoDB" id="9797506at2"/>
<dbReference type="InterPro" id="IPR005247">
    <property type="entry name" value="YbhB_YbcL/LppC-like"/>
</dbReference>
<dbReference type="HOGENOM" id="CLU_675821_0_0_14"/>
<protein>
    <submittedName>
        <fullName evidence="1">Putative phospholipid-binding protein</fullName>
    </submittedName>
</protein>
<evidence type="ECO:0000313" key="1">
    <source>
        <dbReference type="EMBL" id="AHH45153.1"/>
    </source>
</evidence>
<dbReference type="KEGG" id="mbc:MYB_00705"/>
<dbReference type="EMBL" id="CP007154">
    <property type="protein sequence ID" value="AHH45153.1"/>
    <property type="molecule type" value="Genomic_DNA"/>
</dbReference>
<dbReference type="NCBIfam" id="TIGR00481">
    <property type="entry name" value="YbhB/YbcL family Raf kinase inhibitor-like protein"/>
    <property type="match status" value="1"/>
</dbReference>
<dbReference type="eggNOG" id="COG1881">
    <property type="taxonomic scope" value="Bacteria"/>
</dbReference>
<dbReference type="CDD" id="cd00865">
    <property type="entry name" value="PEBP_bact_arch"/>
    <property type="match status" value="1"/>
</dbReference>